<dbReference type="HOGENOM" id="CLU_102545_0_0_9"/>
<evidence type="ECO:0000313" key="2">
    <source>
        <dbReference type="EMBL" id="ADI02110.1"/>
    </source>
</evidence>
<evidence type="ECO:0000256" key="1">
    <source>
        <dbReference type="ARBA" id="ARBA00023118"/>
    </source>
</evidence>
<gene>
    <name evidence="2" type="ordered locus">Slip_1347</name>
</gene>
<dbReference type="NCBIfam" id="TIGR02593">
    <property type="entry name" value="CRISPR_cas5"/>
    <property type="match status" value="1"/>
</dbReference>
<organism evidence="2 3">
    <name type="scientific">Syntrophothermus lipocalidus (strain DSM 12680 / TGB-C1)</name>
    <dbReference type="NCBI Taxonomy" id="643648"/>
    <lineage>
        <taxon>Bacteria</taxon>
        <taxon>Bacillati</taxon>
        <taxon>Bacillota</taxon>
        <taxon>Clostridia</taxon>
        <taxon>Eubacteriales</taxon>
        <taxon>Syntrophomonadaceae</taxon>
        <taxon>Syntrophothermus</taxon>
    </lineage>
</organism>
<reference evidence="3" key="1">
    <citation type="journal article" date="2010" name="Stand. Genomic Sci.">
        <title>Complete genome sequence of Syntrophothermus lipocalidus type strain (TGB-C1T).</title>
        <authorList>
            <consortium name="US DOE Joint Genome Institute (JGI-PGF)"/>
            <person name="Djao O."/>
            <person name="Zhang X."/>
            <person name="Lucas S."/>
            <person name="Lapidus A."/>
            <person name="Glavina Del Rio T."/>
            <person name="Nolan M."/>
            <person name="Tice H."/>
            <person name="Cheng J."/>
            <person name="Han C."/>
            <person name="Tapia R."/>
            <person name="Goodwin L."/>
            <person name="Pitluck S."/>
            <person name="Liolios K."/>
            <person name="Ivanova N."/>
            <person name="Mavromatis K."/>
            <person name="Mikhailova N."/>
            <person name="Ovchinnikova G."/>
            <person name="Pati A."/>
            <person name="Brambilla E."/>
            <person name="Chen A."/>
            <person name="Palaniappan K."/>
            <person name="Land M."/>
            <person name="Hauser L."/>
            <person name="Chang Y."/>
            <person name="Jeffries C."/>
            <person name="Rohde M."/>
            <person name="Sikorski J."/>
            <person name="Spring S."/>
            <person name="Goker M."/>
            <person name="Detter J."/>
            <person name="Woyke T."/>
            <person name="Bristow J."/>
            <person name="Eisen J."/>
            <person name="Markowitz V."/>
            <person name="Hugenholtz P."/>
            <person name="Kyrpides N."/>
            <person name="Klenk H."/>
        </authorList>
    </citation>
    <scope>NUCLEOTIDE SEQUENCE [LARGE SCALE GENOMIC DNA]</scope>
    <source>
        <strain evidence="3">DSM 12680 / TGB-C1</strain>
    </source>
</reference>
<dbReference type="eggNOG" id="COG1688">
    <property type="taxonomic scope" value="Bacteria"/>
</dbReference>
<proteinExistence type="predicted"/>
<dbReference type="AlphaFoldDB" id="D7CN25"/>
<evidence type="ECO:0000313" key="3">
    <source>
        <dbReference type="Proteomes" id="UP000000378"/>
    </source>
</evidence>
<dbReference type="Proteomes" id="UP000000378">
    <property type="component" value="Chromosome"/>
</dbReference>
<protein>
    <submittedName>
        <fullName evidence="2">CRISPR-associated protein Cas5 family</fullName>
    </submittedName>
</protein>
<name>D7CN25_SYNLT</name>
<dbReference type="STRING" id="643648.Slip_1347"/>
<dbReference type="KEGG" id="slp:Slip_1347"/>
<keyword evidence="1" id="KW-0051">Antiviral defense</keyword>
<dbReference type="EMBL" id="CP002048">
    <property type="protein sequence ID" value="ADI02110.1"/>
    <property type="molecule type" value="Genomic_DNA"/>
</dbReference>
<reference evidence="2 3" key="2">
    <citation type="journal article" date="2010" name="Stand. Genomic Sci.">
        <title>Complete genome sequence of Syntrophothermus lipocalidus type strain (TGB-C1).</title>
        <authorList>
            <person name="Djao O.D."/>
            <person name="Zhang X."/>
            <person name="Lucas S."/>
            <person name="Lapidus A."/>
            <person name="Del Rio T.G."/>
            <person name="Nolan M."/>
            <person name="Tice H."/>
            <person name="Cheng J.F."/>
            <person name="Han C."/>
            <person name="Tapia R."/>
            <person name="Goodwin L."/>
            <person name="Pitluck S."/>
            <person name="Liolios K."/>
            <person name="Ivanova N."/>
            <person name="Mavromatis K."/>
            <person name="Mikhailova N."/>
            <person name="Ovchinnikova G."/>
            <person name="Pati A."/>
            <person name="Brambilla E."/>
            <person name="Chen A."/>
            <person name="Palaniappan K."/>
            <person name="Land M."/>
            <person name="Hauser L."/>
            <person name="Chang Y.J."/>
            <person name="Jeffries C.D."/>
            <person name="Rohde M."/>
            <person name="Sikorski J."/>
            <person name="Spring S."/>
            <person name="Goker M."/>
            <person name="Detter J.C."/>
            <person name="Woyke T."/>
            <person name="Bristow J."/>
            <person name="Eisen J.A."/>
            <person name="Markowitz V."/>
            <person name="Hugenholtz P."/>
            <person name="Kyrpides N.C."/>
            <person name="Klenk H.P."/>
        </authorList>
    </citation>
    <scope>NUCLEOTIDE SEQUENCE [LARGE SCALE GENOMIC DNA]</scope>
    <source>
        <strain evidence="3">DSM 12680 / TGB-C1</strain>
    </source>
</reference>
<dbReference type="NCBIfam" id="TIGR01895">
    <property type="entry name" value="cas_Cas5t"/>
    <property type="match status" value="1"/>
</dbReference>
<accession>D7CN25</accession>
<dbReference type="InterPro" id="IPR013422">
    <property type="entry name" value="CRISPR-assoc_prot_Cas5_N"/>
</dbReference>
<dbReference type="InterPro" id="IPR013337">
    <property type="entry name" value="CRISPR-assoc_prot_Cas5_Tneap"/>
</dbReference>
<dbReference type="CDD" id="cd09693">
    <property type="entry name" value="Cas5_I"/>
    <property type="match status" value="1"/>
</dbReference>
<dbReference type="GO" id="GO:0051607">
    <property type="term" value="P:defense response to virus"/>
    <property type="evidence" value="ECO:0007669"/>
    <property type="project" value="UniProtKB-KW"/>
</dbReference>
<sequence>MSPGCGKMDAVRVVLRAYTASFRVPGFYGYQLTLPVPPLATVYGIIAAAVGRWVSPSDVEWLAYACDYQSKGKDLEAIYQFERKDEKSVPVLKPYPKSRTVIEREFLFMPSLTLYLPPEWEAAFLRPRYPLLLGRSQDVATVESLKLVKLEFPDEGQVKGVILPIELVSDQGNRVKAWLQNLPLALTGEPYRRLLGMRIFGIVDAQGGSSLIRTRNWLIRDSNDGRVVPIYRREWVAWYSIH</sequence>
<dbReference type="Gene3D" id="3.30.70.2660">
    <property type="match status" value="1"/>
</dbReference>
<keyword evidence="3" id="KW-1185">Reference proteome</keyword>